<name>A0A9N9TQV2_PHYSR</name>
<dbReference type="Pfam" id="PF14687">
    <property type="entry name" value="DUF4460"/>
    <property type="match status" value="1"/>
</dbReference>
<evidence type="ECO:0008006" key="5">
    <source>
        <dbReference type="Google" id="ProtNLM"/>
    </source>
</evidence>
<evidence type="ECO:0000313" key="4">
    <source>
        <dbReference type="Proteomes" id="UP001153712"/>
    </source>
</evidence>
<reference evidence="3" key="1">
    <citation type="submission" date="2022-01" db="EMBL/GenBank/DDBJ databases">
        <authorList>
            <person name="King R."/>
        </authorList>
    </citation>
    <scope>NUCLEOTIDE SEQUENCE</scope>
</reference>
<dbReference type="PANTHER" id="PTHR31596:SF1">
    <property type="entry name" value="T-CELL ACTIVATION INHIBITOR, MITOCHONDRIAL"/>
    <property type="match status" value="1"/>
</dbReference>
<dbReference type="PANTHER" id="PTHR31596">
    <property type="entry name" value="T-CELL ACTIVATION INHIBITOR, MITOCHONDRIAL"/>
    <property type="match status" value="1"/>
</dbReference>
<dbReference type="AlphaFoldDB" id="A0A9N9TQV2"/>
<gene>
    <name evidence="3" type="ORF">PHYEVI_LOCUS6882</name>
</gene>
<dbReference type="InterPro" id="IPR027989">
    <property type="entry name" value="DUF4461"/>
</dbReference>
<dbReference type="EMBL" id="OU900096">
    <property type="protein sequence ID" value="CAG9860530.1"/>
    <property type="molecule type" value="Genomic_DNA"/>
</dbReference>
<dbReference type="GO" id="GO:0005739">
    <property type="term" value="C:mitochondrion"/>
    <property type="evidence" value="ECO:0007669"/>
    <property type="project" value="TreeGrafter"/>
</dbReference>
<protein>
    <recommendedName>
        <fullName evidence="5">T-cell activation inhibitor, mitochondrial</fullName>
    </recommendedName>
</protein>
<evidence type="ECO:0000259" key="2">
    <source>
        <dbReference type="Pfam" id="PF14688"/>
    </source>
</evidence>
<dbReference type="InterPro" id="IPR027986">
    <property type="entry name" value="TCAIM"/>
</dbReference>
<evidence type="ECO:0000259" key="1">
    <source>
        <dbReference type="Pfam" id="PF14687"/>
    </source>
</evidence>
<proteinExistence type="predicted"/>
<feature type="domain" description="DUF4461" evidence="2">
    <location>
        <begin position="176"/>
        <end position="483"/>
    </location>
</feature>
<sequence>MLRNLQNILLSTSSGFQLHWFRNFTSTEISTALRPFYFTVHPDLFGQYPIERAINESSLQQLSSILENIQTSKPIRPINLDFYIKDKSQEKGTFRLIKINIRGNDIRSTLTNILKSSGLPTDYVESIVQQPPIVHQYNLKVKYQNDIDFTKMNENHPIYAHIKMQRDIREAQENLKLSNYLVKNFSEALIKSRKSDLHREEVKKLQEYLTETLQVAEIRWENHWNEEHYKGCLLSFESLLKHHPNIKDILKGRILVFSSFTGLSLDGHIMLNSGEVRHNWLDFIKNVDKYEAALKRIPIFEKSLSHVLRNIKVSRRKFMPKIMAYQYEQNLKQITTSLSDYVGRKPFPKEWPSSLENFEIVVETEAGPVMVSPTGQFIVPSTIPGSLLVNFITNNLNVASEKMNEYKSNKHLERALVKTCLEELDLAVLMKEDNVTPDQMIKCCNKLLENKSVICLYTKDLRLSISSYYSVLSDGLVCIPWNFVL</sequence>
<organism evidence="3 4">
    <name type="scientific">Phyllotreta striolata</name>
    <name type="common">Striped flea beetle</name>
    <name type="synonym">Crioceris striolata</name>
    <dbReference type="NCBI Taxonomy" id="444603"/>
    <lineage>
        <taxon>Eukaryota</taxon>
        <taxon>Metazoa</taxon>
        <taxon>Ecdysozoa</taxon>
        <taxon>Arthropoda</taxon>
        <taxon>Hexapoda</taxon>
        <taxon>Insecta</taxon>
        <taxon>Pterygota</taxon>
        <taxon>Neoptera</taxon>
        <taxon>Endopterygota</taxon>
        <taxon>Coleoptera</taxon>
        <taxon>Polyphaga</taxon>
        <taxon>Cucujiformia</taxon>
        <taxon>Chrysomeloidea</taxon>
        <taxon>Chrysomelidae</taxon>
        <taxon>Galerucinae</taxon>
        <taxon>Alticini</taxon>
        <taxon>Phyllotreta</taxon>
    </lineage>
</organism>
<dbReference type="Pfam" id="PF14688">
    <property type="entry name" value="DUF4461"/>
    <property type="match status" value="1"/>
</dbReference>
<dbReference type="Proteomes" id="UP001153712">
    <property type="component" value="Chromosome 3"/>
</dbReference>
<evidence type="ECO:0000313" key="3">
    <source>
        <dbReference type="EMBL" id="CAG9860530.1"/>
    </source>
</evidence>
<dbReference type="OrthoDB" id="4238at2759"/>
<accession>A0A9N9TQV2</accession>
<feature type="domain" description="DUF4460" evidence="1">
    <location>
        <begin position="22"/>
        <end position="117"/>
    </location>
</feature>
<dbReference type="InterPro" id="IPR028031">
    <property type="entry name" value="DUF4460"/>
</dbReference>
<keyword evidence="4" id="KW-1185">Reference proteome</keyword>